<keyword evidence="1" id="KW-0648">Protein biosynthesis</keyword>
<organism evidence="1 2">
    <name type="scientific">Raoultella terrigena</name>
    <name type="common">Klebsiella terrigena</name>
    <dbReference type="NCBI Taxonomy" id="577"/>
    <lineage>
        <taxon>Bacteria</taxon>
        <taxon>Pseudomonadati</taxon>
        <taxon>Pseudomonadota</taxon>
        <taxon>Gammaproteobacteria</taxon>
        <taxon>Enterobacterales</taxon>
        <taxon>Enterobacteriaceae</taxon>
        <taxon>Klebsiella/Raoultella group</taxon>
        <taxon>Raoultella</taxon>
    </lineage>
</organism>
<evidence type="ECO:0000313" key="2">
    <source>
        <dbReference type="Proteomes" id="UP000339249"/>
    </source>
</evidence>
<protein>
    <submittedName>
        <fullName evidence="1">Elongation factor G</fullName>
    </submittedName>
</protein>
<dbReference type="SUPFAM" id="SSF52540">
    <property type="entry name" value="P-loop containing nucleoside triphosphate hydrolases"/>
    <property type="match status" value="1"/>
</dbReference>
<proteinExistence type="predicted"/>
<dbReference type="InterPro" id="IPR027417">
    <property type="entry name" value="P-loop_NTPase"/>
</dbReference>
<sequence>MRAILWDDATQGMTFSYAPVPVSCWQPPGSGGKKWSQRRRKPSDELMDKYLETGDLSEAEIVAGLRKRTVAGEIQPVLCGSAFRTKASSGCSMRSLN</sequence>
<reference evidence="1 2" key="1">
    <citation type="submission" date="2019-04" db="EMBL/GenBank/DDBJ databases">
        <authorList>
            <consortium name="Pathogen Informatics"/>
        </authorList>
    </citation>
    <scope>NUCLEOTIDE SEQUENCE [LARGE SCALE GENOMIC DNA]</scope>
    <source>
        <strain evidence="1 2">NCTC9185</strain>
    </source>
</reference>
<name>A0A4U9CZE3_RAOTE</name>
<keyword evidence="1" id="KW-0251">Elongation factor</keyword>
<dbReference type="Gene3D" id="3.40.50.300">
    <property type="entry name" value="P-loop containing nucleotide triphosphate hydrolases"/>
    <property type="match status" value="1"/>
</dbReference>
<dbReference type="GO" id="GO:0003746">
    <property type="term" value="F:translation elongation factor activity"/>
    <property type="evidence" value="ECO:0007669"/>
    <property type="project" value="UniProtKB-KW"/>
</dbReference>
<evidence type="ECO:0000313" key="1">
    <source>
        <dbReference type="EMBL" id="VTN10192.1"/>
    </source>
</evidence>
<accession>A0A4U9CZE3</accession>
<dbReference type="EMBL" id="CABDVU010000001">
    <property type="protein sequence ID" value="VTN10192.1"/>
    <property type="molecule type" value="Genomic_DNA"/>
</dbReference>
<gene>
    <name evidence="1" type="primary">fusA_2</name>
    <name evidence="1" type="ORF">NCTC9185_02107</name>
</gene>
<dbReference type="AlphaFoldDB" id="A0A4U9CZE3"/>
<dbReference type="Proteomes" id="UP000339249">
    <property type="component" value="Unassembled WGS sequence"/>
</dbReference>